<dbReference type="InterPro" id="IPR010642">
    <property type="entry name" value="Invasion_prot_B"/>
</dbReference>
<proteinExistence type="predicted"/>
<keyword evidence="1" id="KW-0732">Signal</keyword>
<dbReference type="InterPro" id="IPR038696">
    <property type="entry name" value="IalB_sf"/>
</dbReference>
<feature type="signal peptide" evidence="1">
    <location>
        <begin position="1"/>
        <end position="24"/>
    </location>
</feature>
<dbReference type="EMBL" id="DRMN01000219">
    <property type="protein sequence ID" value="HFB54923.1"/>
    <property type="molecule type" value="Genomic_DNA"/>
</dbReference>
<reference evidence="2" key="1">
    <citation type="journal article" date="2020" name="mSystems">
        <title>Genome- and Community-Level Interaction Insights into Carbon Utilization and Element Cycling Functions of Hydrothermarchaeota in Hydrothermal Sediment.</title>
        <authorList>
            <person name="Zhou Z."/>
            <person name="Liu Y."/>
            <person name="Xu W."/>
            <person name="Pan J."/>
            <person name="Luo Z.H."/>
            <person name="Li M."/>
        </authorList>
    </citation>
    <scope>NUCLEOTIDE SEQUENCE [LARGE SCALE GENOMIC DNA]</scope>
    <source>
        <strain evidence="2">HyVt-489</strain>
    </source>
</reference>
<evidence type="ECO:0000256" key="1">
    <source>
        <dbReference type="SAM" id="SignalP"/>
    </source>
</evidence>
<gene>
    <name evidence="2" type="ORF">ENJ46_03280</name>
</gene>
<protein>
    <recommendedName>
        <fullName evidence="3">Invasion associated locus B family protein</fullName>
    </recommendedName>
</protein>
<organism evidence="2">
    <name type="scientific">Hellea balneolensis</name>
    <dbReference type="NCBI Taxonomy" id="287478"/>
    <lineage>
        <taxon>Bacteria</taxon>
        <taxon>Pseudomonadati</taxon>
        <taxon>Pseudomonadota</taxon>
        <taxon>Alphaproteobacteria</taxon>
        <taxon>Maricaulales</taxon>
        <taxon>Robiginitomaculaceae</taxon>
        <taxon>Hellea</taxon>
    </lineage>
</organism>
<sequence>MRKLRTGLLAACTGFILVAQTAAAKLEGVYTDWSVHSKTQAGEKICFVLAKPSTKTPSTVEHGDIYFMVASWKKAKVKEQPSLMTGYALKSKIPPSARVGNTKIPMFSDQNEAFVENRSDEKKLVRSMRKGSTMRVDAVSARGTQTSYEFSLRGITAALSKARSVCK</sequence>
<dbReference type="AlphaFoldDB" id="A0A7C3C536"/>
<evidence type="ECO:0000313" key="2">
    <source>
        <dbReference type="EMBL" id="HFB54923.1"/>
    </source>
</evidence>
<dbReference type="Gene3D" id="2.60.40.1880">
    <property type="entry name" value="Invasion associated locus B (IalB) protein"/>
    <property type="match status" value="1"/>
</dbReference>
<feature type="chain" id="PRO_5027713705" description="Invasion associated locus B family protein" evidence="1">
    <location>
        <begin position="25"/>
        <end position="167"/>
    </location>
</feature>
<accession>A0A7C3C536</accession>
<dbReference type="Pfam" id="PF06776">
    <property type="entry name" value="IalB"/>
    <property type="match status" value="1"/>
</dbReference>
<name>A0A7C3C536_9PROT</name>
<comment type="caution">
    <text evidence="2">The sequence shown here is derived from an EMBL/GenBank/DDBJ whole genome shotgun (WGS) entry which is preliminary data.</text>
</comment>
<dbReference type="Proteomes" id="UP000886042">
    <property type="component" value="Unassembled WGS sequence"/>
</dbReference>
<evidence type="ECO:0008006" key="3">
    <source>
        <dbReference type="Google" id="ProtNLM"/>
    </source>
</evidence>